<reference evidence="7 8" key="1">
    <citation type="submission" date="2019-10" db="EMBL/GenBank/DDBJ databases">
        <title>Nocardia macrotermitis sp. nov. and Nocardia aurantia sp. nov., isolated from the gut of fungus growing-termite Macrotermes natalensis.</title>
        <authorList>
            <person name="Benndorf R."/>
            <person name="Schwitalla J."/>
            <person name="Martin K."/>
            <person name="De Beer W."/>
            <person name="Kaster A.-K."/>
            <person name="Vollmers J."/>
            <person name="Poulsen M."/>
            <person name="Beemelmanns C."/>
        </authorList>
    </citation>
    <scope>NUCLEOTIDE SEQUENCE [LARGE SCALE GENOMIC DNA]</scope>
    <source>
        <strain evidence="7 8">RB56</strain>
    </source>
</reference>
<name>A0A7K0DQM3_9NOCA</name>
<evidence type="ECO:0000259" key="6">
    <source>
        <dbReference type="PROSITE" id="PS50893"/>
    </source>
</evidence>
<dbReference type="PROSITE" id="PS00211">
    <property type="entry name" value="ABC_TRANSPORTER_1"/>
    <property type="match status" value="1"/>
</dbReference>
<evidence type="ECO:0000256" key="3">
    <source>
        <dbReference type="ARBA" id="ARBA00022741"/>
    </source>
</evidence>
<dbReference type="InterPro" id="IPR050107">
    <property type="entry name" value="ABC_carbohydrate_import_ATPase"/>
</dbReference>
<proteinExistence type="predicted"/>
<evidence type="ECO:0000256" key="5">
    <source>
        <dbReference type="SAM" id="MobiDB-lite"/>
    </source>
</evidence>
<dbReference type="CDD" id="cd03215">
    <property type="entry name" value="ABC_Carb_Monos_II"/>
    <property type="match status" value="1"/>
</dbReference>
<evidence type="ECO:0000256" key="2">
    <source>
        <dbReference type="ARBA" id="ARBA00022737"/>
    </source>
</evidence>
<feature type="domain" description="ABC transporter" evidence="6">
    <location>
        <begin position="441"/>
        <end position="684"/>
    </location>
</feature>
<feature type="domain" description="ABC transporter" evidence="6">
    <location>
        <begin position="5"/>
        <end position="239"/>
    </location>
</feature>
<evidence type="ECO:0000256" key="4">
    <source>
        <dbReference type="ARBA" id="ARBA00022840"/>
    </source>
</evidence>
<dbReference type="PANTHER" id="PTHR43790">
    <property type="entry name" value="CARBOHYDRATE TRANSPORT ATP-BINDING PROTEIN MG119-RELATED"/>
    <property type="match status" value="1"/>
</dbReference>
<sequence>MDTALELAGVGKRFGTVRALSDVDITVRRGEVHCVLGENGAGKSTLCNLVYGSASPDAGRMRLFGEPYRPRRPADALRRGIAMVHQHFSLVPTLTVAENLLLGPASRLRLRRANLTTGLAAVADEFGLRVDPAARVETLSVGERQTVEIVKCLLAEPNLVLLDEPTAVLGPTEVTALLDTCRRIAAAAGRAVVLITHKLGEIERAADTATVLRAGRVVGSGPLSGFTRDDLVGLMVGRRLADLDPLLVLSDSPTPTPATGDHLPVTAAGPATGGHLSVTAGRPTVGTADKHATGADVSGVPSAGPEAAEGLGPTVGGRPADRDVPLVPGDSLTFAPTEADRSSASTVGPTVPGADTADESAAATGVSAVMPAGSGTAEVLGTSTTGGDGSDAAAGRAEGVVGTGRTGEDAADATATGVSSAELTVGGTGAADERATPPTVLRITGLRLARADGAPLLDGLDLELRAGEITGIAGVEGNGQSELVAVLSGARRPDAGLVEFAGRDMTRASPAARTAAGLGVIPEDRHHEGCIPAMSVAENLCLGRLHRFRRRGLLDRRAVSDTAAAAIAAHGIRASSPAAPMHTLSGGNQQKVVVARELALDPLRCLVAAQPTRGLDLAAVDAVLTQLRGAAAAGAAVLLVSHELPELLTLCDRVFVAYRGRLLGPVHPAAGHAADTIARLMLGAGT</sequence>
<dbReference type="SMART" id="SM00382">
    <property type="entry name" value="AAA"/>
    <property type="match status" value="1"/>
</dbReference>
<keyword evidence="3" id="KW-0547">Nucleotide-binding</keyword>
<dbReference type="InterPro" id="IPR003593">
    <property type="entry name" value="AAA+_ATPase"/>
</dbReference>
<dbReference type="PANTHER" id="PTHR43790:SF9">
    <property type="entry name" value="GALACTOFURANOSE TRANSPORTER ATP-BINDING PROTEIN YTFR"/>
    <property type="match status" value="1"/>
</dbReference>
<evidence type="ECO:0000256" key="1">
    <source>
        <dbReference type="ARBA" id="ARBA00022448"/>
    </source>
</evidence>
<dbReference type="InterPro" id="IPR017871">
    <property type="entry name" value="ABC_transporter-like_CS"/>
</dbReference>
<dbReference type="Pfam" id="PF00005">
    <property type="entry name" value="ABC_tran"/>
    <property type="match status" value="2"/>
</dbReference>
<accession>A0A7K0DQM3</accession>
<dbReference type="AlphaFoldDB" id="A0A7K0DQM3"/>
<gene>
    <name evidence="7" type="primary">btuD_13</name>
    <name evidence="7" type="ORF">NRB56_36580</name>
</gene>
<dbReference type="InterPro" id="IPR027417">
    <property type="entry name" value="P-loop_NTPase"/>
</dbReference>
<dbReference type="CDD" id="cd03216">
    <property type="entry name" value="ABC_Carb_Monos_I"/>
    <property type="match status" value="1"/>
</dbReference>
<dbReference type="SUPFAM" id="SSF52540">
    <property type="entry name" value="P-loop containing nucleoside triphosphate hydrolases"/>
    <property type="match status" value="2"/>
</dbReference>
<keyword evidence="1" id="KW-0813">Transport</keyword>
<organism evidence="7 8">
    <name type="scientific">Nocardia aurantia</name>
    <dbReference type="NCBI Taxonomy" id="2585199"/>
    <lineage>
        <taxon>Bacteria</taxon>
        <taxon>Bacillati</taxon>
        <taxon>Actinomycetota</taxon>
        <taxon>Actinomycetes</taxon>
        <taxon>Mycobacteriales</taxon>
        <taxon>Nocardiaceae</taxon>
        <taxon>Nocardia</taxon>
    </lineage>
</organism>
<feature type="region of interest" description="Disordered" evidence="5">
    <location>
        <begin position="285"/>
        <end position="358"/>
    </location>
</feature>
<evidence type="ECO:0000313" key="8">
    <source>
        <dbReference type="Proteomes" id="UP000431401"/>
    </source>
</evidence>
<evidence type="ECO:0000313" key="7">
    <source>
        <dbReference type="EMBL" id="MQY28075.1"/>
    </source>
</evidence>
<dbReference type="Gene3D" id="3.40.50.300">
    <property type="entry name" value="P-loop containing nucleotide triphosphate hydrolases"/>
    <property type="match status" value="2"/>
</dbReference>
<keyword evidence="4 7" id="KW-0067">ATP-binding</keyword>
<dbReference type="InterPro" id="IPR003439">
    <property type="entry name" value="ABC_transporter-like_ATP-bd"/>
</dbReference>
<keyword evidence="8" id="KW-1185">Reference proteome</keyword>
<dbReference type="PROSITE" id="PS50893">
    <property type="entry name" value="ABC_TRANSPORTER_2"/>
    <property type="match status" value="2"/>
</dbReference>
<dbReference type="Proteomes" id="UP000431401">
    <property type="component" value="Unassembled WGS sequence"/>
</dbReference>
<keyword evidence="2" id="KW-0677">Repeat</keyword>
<comment type="caution">
    <text evidence="7">The sequence shown here is derived from an EMBL/GenBank/DDBJ whole genome shotgun (WGS) entry which is preliminary data.</text>
</comment>
<protein>
    <submittedName>
        <fullName evidence="7">Vitamin B12 import ATP-binding protein BtuD</fullName>
    </submittedName>
</protein>
<dbReference type="GO" id="GO:0016887">
    <property type="term" value="F:ATP hydrolysis activity"/>
    <property type="evidence" value="ECO:0007669"/>
    <property type="project" value="InterPro"/>
</dbReference>
<dbReference type="RefSeq" id="WP_319943145.1">
    <property type="nucleotide sequence ID" value="NZ_WEGI01000007.1"/>
</dbReference>
<dbReference type="EMBL" id="WEGI01000007">
    <property type="protein sequence ID" value="MQY28075.1"/>
    <property type="molecule type" value="Genomic_DNA"/>
</dbReference>
<dbReference type="GO" id="GO:0005524">
    <property type="term" value="F:ATP binding"/>
    <property type="evidence" value="ECO:0007669"/>
    <property type="project" value="UniProtKB-KW"/>
</dbReference>